<dbReference type="PROSITE" id="PS50021">
    <property type="entry name" value="CH"/>
    <property type="match status" value="1"/>
</dbReference>
<reference evidence="7" key="1">
    <citation type="submission" date="2013-04" db="EMBL/GenBank/DDBJ databases">
        <authorList>
            <person name="Qu J."/>
            <person name="Murali S.C."/>
            <person name="Bandaranaike D."/>
            <person name="Bellair M."/>
            <person name="Blankenburg K."/>
            <person name="Chao H."/>
            <person name="Dinh H."/>
            <person name="Doddapaneni H."/>
            <person name="Downs B."/>
            <person name="Dugan-Rocha S."/>
            <person name="Elkadiri S."/>
            <person name="Gnanaolivu R.D."/>
            <person name="Hernandez B."/>
            <person name="Javaid M."/>
            <person name="Jayaseelan J.C."/>
            <person name="Lee S."/>
            <person name="Li M."/>
            <person name="Ming W."/>
            <person name="Munidasa M."/>
            <person name="Muniz J."/>
            <person name="Nguyen L."/>
            <person name="Ongeri F."/>
            <person name="Osuji N."/>
            <person name="Pu L.-L."/>
            <person name="Puazo M."/>
            <person name="Qu C."/>
            <person name="Quiroz J."/>
            <person name="Raj R."/>
            <person name="Weissenberger G."/>
            <person name="Xin Y."/>
            <person name="Zou X."/>
            <person name="Han Y."/>
            <person name="Richards S."/>
            <person name="Worley K."/>
            <person name="Muzny D."/>
            <person name="Gibbs R."/>
        </authorList>
    </citation>
    <scope>NUCLEOTIDE SEQUENCE</scope>
    <source>
        <strain evidence="7">Sampled in the wild</strain>
    </source>
</reference>
<feature type="region of interest" description="Disordered" evidence="5">
    <location>
        <begin position="136"/>
        <end position="262"/>
    </location>
</feature>
<feature type="compositionally biased region" description="Basic and acidic residues" evidence="5">
    <location>
        <begin position="313"/>
        <end position="322"/>
    </location>
</feature>
<keyword evidence="8" id="KW-1185">Reference proteome</keyword>
<feature type="compositionally biased region" description="Polar residues" evidence="5">
    <location>
        <begin position="862"/>
        <end position="872"/>
    </location>
</feature>
<feature type="compositionally biased region" description="Basic and acidic residues" evidence="5">
    <location>
        <begin position="909"/>
        <end position="926"/>
    </location>
</feature>
<sequence>LSPASASHRVHCSVSPPNPRRAIKESATVVYSSDTDLDGIWDERRLRQLLESCSDYDGRRKIRARIRTVMAEQKVTAEIVAEGRLEAEKEDSARSKAIVSKQTDDGQMETSTTVLRSVQGELLPLIVDQLKTSLERGEGLGGGPLTGFRISSSSSEEGPFDSGTESGDDRRNQRRRRVQQQQLTREEVAGGEEGDAEDEEEEDEDIQMPHGEFSSFMEGLKSSIEEAAARRKRERAPGVGEDSEGTQRENKTEKQFVNNNKKGVAGVEGELLSEVHTALDKLHGTLQTSSGLDPEKSQALISLISRLQTSLEEEQKNRKDNQPEVIPPPAAPPPRTVVPDWKARCQRKRQGRAHTVGVSQEELEDARRLLQSQEKEKEEEEKGQTGEKEEGTQITSSISPAAVGECKSYSLMKQSSAGDLAPPSWATNSVAARVFRPVRFEPRNSPSWASMFNKTAKPFQREALGKNPPQAPKYPICPPPLPPPPAQPQLAPPSVASRSSNVQKAPEPFGSVTTPEATQKPPEIPPKPSFDSPSAVSYLSQNHYVPPLATAPAVPRSPTGPPTWQSPYSPNPPTLSSSGTSSGTTGLSHRDSESSISGSVSTKPETEDEEDERPVKEVRVNGVTGEEESDDENESEEVTQVTQKEVKPYANGVSSYGVRIIEPLLATASEFRPSEKRSVHHSLSLDSGTKRSQEDTLTTPGDVGKRASPLARSWTLDDPSALLFTQAESVQIAVHKAAIKKQLTQEEEQRMRLPLRPQNGLGEKVARSQSTTEEDATPISDSGVVQGPVVAREAGGSDSYGECGSEVRINGDAHVHRTTSGSSVSSVASSRNSATAPNVICGLNRGNENQNPPVPPRRESIPTANSYENNAGGNKRDFENANGDRGWTQSKSQSTSEGSGQKGYQNGSNDRREFSKDESAERYRETADDELAQLHSQMSNQSRQQSKVEKKRRMKRANTIDIPKPLNFYMNEDDYSSGEEMEDDGKEDGSSGLSGHRAAYLALRGPIRVKIPQSKPLAPSFQAKTENDRKFLAFLEQHSGHKPDRAEVQPTYHSSARGGAHWSNRFSNIKTAFEGSGRGSEHNAGYGRGRGMGRNSLGEIGGPASARNFWRAADDSVTRSRGSSHGPRLSREGSTLLRRLFEERDAAAAENNVPGKADRPAPEHVAKLPWTAETQTKGDDSVVIGSLTVASKKQLFSAMKAAPHEVKGPVPVGKFSHAPLSAFRPIQSKDQSIVPAQGPLSSPGAVRLASQKFGASPAATPAKPQNSHVPLSTKSPHNSRVAFVPAQEPHSPAGGPPPWAKEDAHDRVHSTSALFETRARDPSPPPPMSFTSHAVAHSQVYNPVQLGQPMGAVPQSPSIVQPHYMDHSQASVLHQPNRVTQTTVPTPPPRSNVPRAPMIQPPSQSHSPPPPALPPPPIYAGPSPPMVTMPIQAQPPTPPKPVYRQPSPPLHSPTVVYREATPPPVVPPFPRTNVEPPSPEPELQCAAVTKVMTGPVFQQAVVQKRRRGGEDEEEEEEGRESAVRNLSSALHRLSVSPSRPPRTTPPCPPKPIDYYPKEQSSDSGRVFSSETYLHPSHASLIGENQAVHNRGSTSYSPLPPSEVVSPQNTDDRKTEERNIPEKLSLREQEEFYQKQLLAVREAQEARRRYEEAQRESCKRTSKSYTHDNLVSPPNRYQRASLTTDTREENNESVVTMRLQIPVKEPEHYNSHLTTHSLSPLQRGMGAIRSNSHHDVRHALASVSPVQQRVESPRRDTEDRSPTSVLQKSESWHMLGQLGQSGQGSKRPQSVALDQSKRRAPPSLPKMSFPKQFEARLSPETVESKQKKVEAYLKGQASGSKSVSGTNSPSKLKTSVSEPMTPLLLDDNLENVDEAFESLFNAATKAQDKRLAAEKGQGSSKDQWSPKGLQKSQSQHLLRPPAPPRESSASPQFQRKQKAWEESCMVKTKLAQNISGSHSEATSMSSSTESSVTKTEVHTKTSNYSATVTGKSRNIQIENFSTSWSNGLAFCALIHHFCPDAFDYDTLRPEERRKNFDLAFRVADEKAGIAPLLDVEDMVTMRKPDWKCVFTYVQSIYRRFKDED</sequence>
<gene>
    <name evidence="7" type="ORF">J437_LFUL006893</name>
</gene>
<dbReference type="PANTHER" id="PTHR23167:SF88">
    <property type="entry name" value="CALPONIN-HOMOLOGY (CH) DOMAIN-CONTAINING PROTEIN"/>
    <property type="match status" value="1"/>
</dbReference>
<feature type="compositionally biased region" description="Pro residues" evidence="5">
    <location>
        <begin position="325"/>
        <end position="336"/>
    </location>
</feature>
<protein>
    <recommendedName>
        <fullName evidence="6">Calponin-homology (CH) domain-containing protein</fullName>
    </recommendedName>
</protein>
<feature type="compositionally biased region" description="Acidic residues" evidence="5">
    <location>
        <begin position="625"/>
        <end position="637"/>
    </location>
</feature>
<dbReference type="InterPro" id="IPR022189">
    <property type="entry name" value="SMTN"/>
</dbReference>
<feature type="compositionally biased region" description="Basic and acidic residues" evidence="5">
    <location>
        <begin position="1300"/>
        <end position="1309"/>
    </location>
</feature>
<evidence type="ECO:0000256" key="5">
    <source>
        <dbReference type="SAM" id="MobiDB-lite"/>
    </source>
</evidence>
<feature type="compositionally biased region" description="Polar residues" evidence="5">
    <location>
        <begin position="1263"/>
        <end position="1278"/>
    </location>
</feature>
<feature type="region of interest" description="Disordered" evidence="5">
    <location>
        <begin position="757"/>
        <end position="993"/>
    </location>
</feature>
<feature type="compositionally biased region" description="Polar residues" evidence="5">
    <location>
        <begin position="1561"/>
        <end position="1571"/>
    </location>
</feature>
<evidence type="ECO:0000256" key="3">
    <source>
        <dbReference type="ARBA" id="ARBA00022753"/>
    </source>
</evidence>
<name>A0A8K0P2Y2_LADFU</name>
<feature type="compositionally biased region" description="Acidic residues" evidence="5">
    <location>
        <begin position="189"/>
        <end position="206"/>
    </location>
</feature>
<feature type="region of interest" description="Disordered" evidence="5">
    <location>
        <begin position="1951"/>
        <end position="1981"/>
    </location>
</feature>
<evidence type="ECO:0000256" key="1">
    <source>
        <dbReference type="ARBA" id="ARBA00004177"/>
    </source>
</evidence>
<feature type="compositionally biased region" description="Polar residues" evidence="5">
    <location>
        <begin position="934"/>
        <end position="945"/>
    </location>
</feature>
<comment type="caution">
    <text evidence="7">The sequence shown here is derived from an EMBL/GenBank/DDBJ whole genome shotgun (WGS) entry which is preliminary data.</text>
</comment>
<feature type="compositionally biased region" description="Polar residues" evidence="5">
    <location>
        <begin position="887"/>
        <end position="908"/>
    </location>
</feature>
<feature type="compositionally biased region" description="Basic and acidic residues" evidence="5">
    <location>
        <begin position="245"/>
        <end position="254"/>
    </location>
</feature>
<feature type="compositionally biased region" description="Low complexity" evidence="5">
    <location>
        <begin position="1774"/>
        <end position="1784"/>
    </location>
</feature>
<organism evidence="7 8">
    <name type="scientific">Ladona fulva</name>
    <name type="common">Scarce chaser dragonfly</name>
    <name type="synonym">Libellula fulva</name>
    <dbReference type="NCBI Taxonomy" id="123851"/>
    <lineage>
        <taxon>Eukaryota</taxon>
        <taxon>Metazoa</taxon>
        <taxon>Ecdysozoa</taxon>
        <taxon>Arthropoda</taxon>
        <taxon>Hexapoda</taxon>
        <taxon>Insecta</taxon>
        <taxon>Pterygota</taxon>
        <taxon>Palaeoptera</taxon>
        <taxon>Odonata</taxon>
        <taxon>Epiprocta</taxon>
        <taxon>Anisoptera</taxon>
        <taxon>Libelluloidea</taxon>
        <taxon>Libellulidae</taxon>
        <taxon>Ladona</taxon>
    </lineage>
</organism>
<evidence type="ECO:0000259" key="6">
    <source>
        <dbReference type="PROSITE" id="PS50021"/>
    </source>
</evidence>
<dbReference type="PANTHER" id="PTHR23167">
    <property type="entry name" value="CALPONIN HOMOLOGY DOMAIN-CONTAINING PROTEIN DDB_G0272472-RELATED"/>
    <property type="match status" value="1"/>
</dbReference>
<dbReference type="Proteomes" id="UP000792457">
    <property type="component" value="Unassembled WGS sequence"/>
</dbReference>
<dbReference type="SMART" id="SM00033">
    <property type="entry name" value="CH"/>
    <property type="match status" value="1"/>
</dbReference>
<reference evidence="7" key="2">
    <citation type="submission" date="2017-10" db="EMBL/GenBank/DDBJ databases">
        <title>Ladona fulva Genome sequencing and assembly.</title>
        <authorList>
            <person name="Murali S."/>
            <person name="Richards S."/>
            <person name="Bandaranaike D."/>
            <person name="Bellair M."/>
            <person name="Blankenburg K."/>
            <person name="Chao H."/>
            <person name="Dinh H."/>
            <person name="Doddapaneni H."/>
            <person name="Dugan-Rocha S."/>
            <person name="Elkadiri S."/>
            <person name="Gnanaolivu R."/>
            <person name="Hernandez B."/>
            <person name="Skinner E."/>
            <person name="Javaid M."/>
            <person name="Lee S."/>
            <person name="Li M."/>
            <person name="Ming W."/>
            <person name="Munidasa M."/>
            <person name="Muniz J."/>
            <person name="Nguyen L."/>
            <person name="Hughes D."/>
            <person name="Osuji N."/>
            <person name="Pu L.-L."/>
            <person name="Puazo M."/>
            <person name="Qu C."/>
            <person name="Quiroz J."/>
            <person name="Raj R."/>
            <person name="Weissenberger G."/>
            <person name="Xin Y."/>
            <person name="Zou X."/>
            <person name="Han Y."/>
            <person name="Worley K."/>
            <person name="Muzny D."/>
            <person name="Gibbs R."/>
        </authorList>
    </citation>
    <scope>NUCLEOTIDE SEQUENCE</scope>
    <source>
        <strain evidence="7">Sampled in the wild</strain>
    </source>
</reference>
<dbReference type="FunFam" id="1.10.418.10:FF:000023">
    <property type="entry name" value="EH domain-binding protein 1 isoform X1"/>
    <property type="match status" value="1"/>
</dbReference>
<accession>A0A8K0P2Y2</accession>
<feature type="non-terminal residue" evidence="7">
    <location>
        <position position="1"/>
    </location>
</feature>
<feature type="region of interest" description="Disordered" evidence="5">
    <location>
        <begin position="668"/>
        <end position="707"/>
    </location>
</feature>
<feature type="compositionally biased region" description="Low complexity" evidence="5">
    <location>
        <begin position="574"/>
        <end position="587"/>
    </location>
</feature>
<dbReference type="SUPFAM" id="SSF47576">
    <property type="entry name" value="Calponin-homology domain, CH-domain"/>
    <property type="match status" value="1"/>
</dbReference>
<comment type="subcellular location">
    <subcellularLocation>
        <location evidence="1">Endosome</location>
    </subcellularLocation>
</comment>
<proteinExistence type="predicted"/>
<keyword evidence="3" id="KW-0967">Endosome</keyword>
<keyword evidence="4" id="KW-0175">Coiled coil</keyword>
<feature type="region of interest" description="Disordered" evidence="5">
    <location>
        <begin position="311"/>
        <end position="401"/>
    </location>
</feature>
<evidence type="ECO:0000256" key="2">
    <source>
        <dbReference type="ARBA" id="ARBA00022553"/>
    </source>
</evidence>
<feature type="compositionally biased region" description="Pro residues" evidence="5">
    <location>
        <begin position="1407"/>
        <end position="1451"/>
    </location>
</feature>
<feature type="region of interest" description="Disordered" evidence="5">
    <location>
        <begin position="1072"/>
        <end position="1094"/>
    </location>
</feature>
<feature type="compositionally biased region" description="Basic and acidic residues" evidence="5">
    <location>
        <begin position="1821"/>
        <end position="1830"/>
    </location>
</feature>
<feature type="region of interest" description="Disordered" evidence="5">
    <location>
        <begin position="1502"/>
        <end position="1571"/>
    </location>
</feature>
<dbReference type="InterPro" id="IPR001715">
    <property type="entry name" value="CH_dom"/>
</dbReference>
<feature type="compositionally biased region" description="Pro residues" evidence="5">
    <location>
        <begin position="1538"/>
        <end position="1551"/>
    </location>
</feature>
<feature type="region of interest" description="Disordered" evidence="5">
    <location>
        <begin position="88"/>
        <end position="110"/>
    </location>
</feature>
<dbReference type="Pfam" id="PF00307">
    <property type="entry name" value="CH"/>
    <property type="match status" value="1"/>
</dbReference>
<feature type="compositionally biased region" description="Acidic residues" evidence="5">
    <location>
        <begin position="971"/>
        <end position="986"/>
    </location>
</feature>
<feature type="region of interest" description="Disordered" evidence="5">
    <location>
        <begin position="442"/>
        <end position="647"/>
    </location>
</feature>
<dbReference type="InterPro" id="IPR036872">
    <property type="entry name" value="CH_dom_sf"/>
</dbReference>
<feature type="region of interest" description="Disordered" evidence="5">
    <location>
        <begin position="1740"/>
        <end position="1858"/>
    </location>
</feature>
<dbReference type="Gene3D" id="1.10.418.10">
    <property type="entry name" value="Calponin-like domain"/>
    <property type="match status" value="1"/>
</dbReference>
<feature type="compositionally biased region" description="Pro residues" evidence="5">
    <location>
        <begin position="469"/>
        <end position="491"/>
    </location>
</feature>
<evidence type="ECO:0000313" key="7">
    <source>
        <dbReference type="EMBL" id="KAG8233870.1"/>
    </source>
</evidence>
<keyword evidence="2" id="KW-0597">Phosphoprotein</keyword>
<feature type="region of interest" description="Disordered" evidence="5">
    <location>
        <begin position="1374"/>
        <end position="1481"/>
    </location>
</feature>
<feature type="compositionally biased region" description="Low complexity" evidence="5">
    <location>
        <begin position="1375"/>
        <end position="1384"/>
    </location>
</feature>
<feature type="domain" description="Calponin-homology (CH)" evidence="6">
    <location>
        <begin position="1974"/>
        <end position="2080"/>
    </location>
</feature>
<evidence type="ECO:0000256" key="4">
    <source>
        <dbReference type="ARBA" id="ARBA00023054"/>
    </source>
</evidence>
<feature type="region of interest" description="Disordered" evidence="5">
    <location>
        <begin position="1253"/>
        <end position="1332"/>
    </location>
</feature>
<feature type="region of interest" description="Disordered" evidence="5">
    <location>
        <begin position="1589"/>
        <end position="1617"/>
    </location>
</feature>
<feature type="compositionally biased region" description="Polar residues" evidence="5">
    <location>
        <begin position="1836"/>
        <end position="1857"/>
    </location>
</feature>
<feature type="compositionally biased region" description="Low complexity" evidence="5">
    <location>
        <begin position="818"/>
        <end position="836"/>
    </location>
</feature>
<dbReference type="GO" id="GO:0005768">
    <property type="term" value="C:endosome"/>
    <property type="evidence" value="ECO:0007669"/>
    <property type="project" value="UniProtKB-SubCell"/>
</dbReference>
<dbReference type="Pfam" id="PF12510">
    <property type="entry name" value="Smoothelin"/>
    <property type="match status" value="1"/>
</dbReference>
<feature type="compositionally biased region" description="Polar residues" evidence="5">
    <location>
        <begin position="444"/>
        <end position="453"/>
    </location>
</feature>
<feature type="compositionally biased region" description="Pro residues" evidence="5">
    <location>
        <begin position="1461"/>
        <end position="1480"/>
    </location>
</feature>
<feature type="region of interest" description="Disordered" evidence="5">
    <location>
        <begin position="1889"/>
        <end position="1937"/>
    </location>
</feature>
<dbReference type="OrthoDB" id="10017054at2759"/>
<evidence type="ECO:0000313" key="8">
    <source>
        <dbReference type="Proteomes" id="UP000792457"/>
    </source>
</evidence>
<feature type="compositionally biased region" description="Basic and acidic residues" evidence="5">
    <location>
        <begin position="365"/>
        <end position="391"/>
    </location>
</feature>
<feature type="region of interest" description="Disordered" evidence="5">
    <location>
        <begin position="1652"/>
        <end position="1692"/>
    </location>
</feature>
<dbReference type="InterPro" id="IPR050540">
    <property type="entry name" value="F-actin_Monoox_Mical"/>
</dbReference>
<dbReference type="EMBL" id="KZ308748">
    <property type="protein sequence ID" value="KAG8233870.1"/>
    <property type="molecule type" value="Genomic_DNA"/>
</dbReference>
<feature type="compositionally biased region" description="Basic and acidic residues" evidence="5">
    <location>
        <begin position="1750"/>
        <end position="1760"/>
    </location>
</feature>
<feature type="compositionally biased region" description="Low complexity" evidence="5">
    <location>
        <begin position="1954"/>
        <end position="1973"/>
    </location>
</feature>
<feature type="compositionally biased region" description="Polar residues" evidence="5">
    <location>
        <begin position="594"/>
        <end position="603"/>
    </location>
</feature>
<feature type="compositionally biased region" description="Polar residues" evidence="5">
    <location>
        <begin position="531"/>
        <end position="543"/>
    </location>
</feature>
<feature type="compositionally biased region" description="Low complexity" evidence="5">
    <location>
        <begin position="1397"/>
        <end position="1406"/>
    </location>
</feature>